<name>A0A6H9Z4F9_9ACTN</name>
<reference evidence="2 3" key="1">
    <citation type="submission" date="2019-09" db="EMBL/GenBank/DDBJ databases">
        <title>Actinomadura physcomitrii sp. nov., a novel actinomycete isolated from moss [Physcomitrium sphaericum (Ludw) Fuernr].</title>
        <authorList>
            <person name="Zhuang X."/>
            <person name="Liu C."/>
        </authorList>
    </citation>
    <scope>NUCLEOTIDE SEQUENCE [LARGE SCALE GENOMIC DNA]</scope>
    <source>
        <strain evidence="2 3">HMC1</strain>
    </source>
</reference>
<protein>
    <recommendedName>
        <fullName evidence="4">Surface-anchored protein</fullName>
    </recommendedName>
</protein>
<comment type="caution">
    <text evidence="2">The sequence shown here is derived from an EMBL/GenBank/DDBJ whole genome shotgun (WGS) entry which is preliminary data.</text>
</comment>
<evidence type="ECO:0000313" key="2">
    <source>
        <dbReference type="EMBL" id="KAB2349691.1"/>
    </source>
</evidence>
<dbReference type="OrthoDB" id="4424311at2"/>
<keyword evidence="1" id="KW-0732">Signal</keyword>
<evidence type="ECO:0000256" key="1">
    <source>
        <dbReference type="SAM" id="SignalP"/>
    </source>
</evidence>
<dbReference type="Proteomes" id="UP000468735">
    <property type="component" value="Unassembled WGS sequence"/>
</dbReference>
<proteinExistence type="predicted"/>
<evidence type="ECO:0000313" key="3">
    <source>
        <dbReference type="Proteomes" id="UP000468735"/>
    </source>
</evidence>
<feature type="chain" id="PRO_5026321889" description="Surface-anchored protein" evidence="1">
    <location>
        <begin position="27"/>
        <end position="215"/>
    </location>
</feature>
<dbReference type="RefSeq" id="WP_151560460.1">
    <property type="nucleotide sequence ID" value="NZ_WBMT01000005.1"/>
</dbReference>
<dbReference type="AlphaFoldDB" id="A0A6H9Z4F9"/>
<keyword evidence="3" id="KW-1185">Reference proteome</keyword>
<feature type="signal peptide" evidence="1">
    <location>
        <begin position="1"/>
        <end position="26"/>
    </location>
</feature>
<dbReference type="NCBIfam" id="NF038134">
    <property type="entry name" value="choice_anch_M"/>
    <property type="match status" value="1"/>
</dbReference>
<gene>
    <name evidence="2" type="ORF">F8566_13125</name>
</gene>
<dbReference type="NCBIfam" id="TIGR03769">
    <property type="entry name" value="P_ac_wall_RPT"/>
    <property type="match status" value="1"/>
</dbReference>
<accession>A0A6H9Z4F9</accession>
<dbReference type="InterPro" id="IPR022435">
    <property type="entry name" value="Surface-anchored_actinobac"/>
</dbReference>
<dbReference type="EMBL" id="WBMT01000005">
    <property type="protein sequence ID" value="KAB2349691.1"/>
    <property type="molecule type" value="Genomic_DNA"/>
</dbReference>
<evidence type="ECO:0008006" key="4">
    <source>
        <dbReference type="Google" id="ProtNLM"/>
    </source>
</evidence>
<sequence>MQPRSALSLISAVLAAALISAVPAHAGGRVTLDTGHVDVIDIEYENGALEVHVHDETVEPDVTREPGEVLFRALPESRTTVPDGSAYAFLGKPGAPVWVLPEVDDPGLLWPGVSTEELSSGVFSADSVTLKLRNVRGPGRFSIFTEGAAGAPDVLVNSGDGLPDATALSVGGHKHASWAFSAPGTYWLTFQVTAQLTGGSQRVASEPVTYLFKVG</sequence>
<organism evidence="2 3">
    <name type="scientific">Actinomadura rudentiformis</name>
    <dbReference type="NCBI Taxonomy" id="359158"/>
    <lineage>
        <taxon>Bacteria</taxon>
        <taxon>Bacillati</taxon>
        <taxon>Actinomycetota</taxon>
        <taxon>Actinomycetes</taxon>
        <taxon>Streptosporangiales</taxon>
        <taxon>Thermomonosporaceae</taxon>
        <taxon>Actinomadura</taxon>
    </lineage>
</organism>